<sequence>MASDIKMNSFAQATDAAYIYAEAANGSQVKIKKEDLLGALFRDRGQFEGDANELKTAGMYYVTGNTKNIPSGYYGLMLVFKSVAGIAQIVYSVSGYPSKERVLLYNGGNWDTWSNWA</sequence>
<reference evidence="1" key="1">
    <citation type="journal article" date="2022" name="Arch. Microbiol.">
        <title>Bacteroides muris sp. nov. isolated from the cecum of wild-derived house mice.</title>
        <authorList>
            <person name="Fokt H."/>
            <person name="Unni R."/>
            <person name="Repnik U."/>
            <person name="Schmitz R.A."/>
            <person name="Bramkamp M."/>
            <person name="Baines J.F."/>
            <person name="Unterweger D."/>
        </authorList>
    </citation>
    <scope>NUCLEOTIDE SEQUENCE</scope>
    <source>
        <strain evidence="1">KH569_7</strain>
    </source>
</reference>
<proteinExistence type="predicted"/>
<organism evidence="1 2">
    <name type="scientific">Bacteroides muris</name>
    <name type="common">ex Fokt et al. 2023</name>
    <dbReference type="NCBI Taxonomy" id="2937417"/>
    <lineage>
        <taxon>Bacteria</taxon>
        <taxon>Pseudomonadati</taxon>
        <taxon>Bacteroidota</taxon>
        <taxon>Bacteroidia</taxon>
        <taxon>Bacteroidales</taxon>
        <taxon>Bacteroidaceae</taxon>
        <taxon>Bacteroides</taxon>
    </lineage>
</organism>
<reference evidence="1" key="2">
    <citation type="submission" date="2022-04" db="EMBL/GenBank/DDBJ databases">
        <authorList>
            <person name="Fokt H."/>
            <person name="Baines J."/>
        </authorList>
    </citation>
    <scope>NUCLEOTIDE SEQUENCE</scope>
    <source>
        <strain evidence="1">KH569_7</strain>
    </source>
</reference>
<dbReference type="EMBL" id="JAMZEE010000103">
    <property type="protein sequence ID" value="MCR6510045.1"/>
    <property type="molecule type" value="Genomic_DNA"/>
</dbReference>
<gene>
    <name evidence="1" type="ORF">M1B78_18335</name>
</gene>
<accession>A0A9X2SYL1</accession>
<evidence type="ECO:0000313" key="2">
    <source>
        <dbReference type="Proteomes" id="UP001143810"/>
    </source>
</evidence>
<name>A0A9X2SYL1_9BACE</name>
<protein>
    <submittedName>
        <fullName evidence="1">Pyocin knob domain-containing protein</fullName>
    </submittedName>
</protein>
<dbReference type="CDD" id="cd19958">
    <property type="entry name" value="pyocin_knob"/>
    <property type="match status" value="1"/>
</dbReference>
<dbReference type="AlphaFoldDB" id="A0A9X2SYL1"/>
<evidence type="ECO:0000313" key="1">
    <source>
        <dbReference type="EMBL" id="MCR6510045.1"/>
    </source>
</evidence>
<comment type="caution">
    <text evidence="1">The sequence shown here is derived from an EMBL/GenBank/DDBJ whole genome shotgun (WGS) entry which is preliminary data.</text>
</comment>
<dbReference type="Proteomes" id="UP001143810">
    <property type="component" value="Unassembled WGS sequence"/>
</dbReference>
<dbReference type="RefSeq" id="WP_257941490.1">
    <property type="nucleotide sequence ID" value="NZ_JAMZEE010000103.1"/>
</dbReference>